<keyword evidence="2" id="KW-1277">Toxin-antitoxin system</keyword>
<dbReference type="InterPro" id="IPR007712">
    <property type="entry name" value="RelE/ParE_toxin"/>
</dbReference>
<evidence type="ECO:0000313" key="4">
    <source>
        <dbReference type="Proteomes" id="UP000035067"/>
    </source>
</evidence>
<protein>
    <recommendedName>
        <fullName evidence="5">Type II toxin-antitoxin system RelE/ParE family toxin</fullName>
    </recommendedName>
</protein>
<dbReference type="Proteomes" id="UP000035067">
    <property type="component" value="Unassembled WGS sequence"/>
</dbReference>
<dbReference type="Pfam" id="PF05016">
    <property type="entry name" value="ParE_toxin"/>
    <property type="match status" value="1"/>
</dbReference>
<evidence type="ECO:0008006" key="5">
    <source>
        <dbReference type="Google" id="ProtNLM"/>
    </source>
</evidence>
<sequence>MEEWKNLTKPLRERFLNKLAGRLQEPRVEADRVRRAPNRYKIKIGRPAFRLVYEVAGRQLKVLAIVKKGDRDSAYQKANERS</sequence>
<evidence type="ECO:0000256" key="1">
    <source>
        <dbReference type="ARBA" id="ARBA00006226"/>
    </source>
</evidence>
<name>A0A0G2HMU8_9SYNE</name>
<evidence type="ECO:0000256" key="2">
    <source>
        <dbReference type="ARBA" id="ARBA00022649"/>
    </source>
</evidence>
<comment type="similarity">
    <text evidence="1">Belongs to the RelE toxin family.</text>
</comment>
<dbReference type="PANTHER" id="PTHR35601">
    <property type="entry name" value="TOXIN RELE"/>
    <property type="match status" value="1"/>
</dbReference>
<dbReference type="AlphaFoldDB" id="A0A0G2HMU8"/>
<dbReference type="EMBL" id="JXQG01000002">
    <property type="protein sequence ID" value="KKZ13358.1"/>
    <property type="molecule type" value="Genomic_DNA"/>
</dbReference>
<dbReference type="InterPro" id="IPR035093">
    <property type="entry name" value="RelE/ParE_toxin_dom_sf"/>
</dbReference>
<dbReference type="PANTHER" id="PTHR35601:SF1">
    <property type="entry name" value="TOXIN RELE"/>
    <property type="match status" value="1"/>
</dbReference>
<dbReference type="SUPFAM" id="SSF143011">
    <property type="entry name" value="RelE-like"/>
    <property type="match status" value="1"/>
</dbReference>
<evidence type="ECO:0000313" key="3">
    <source>
        <dbReference type="EMBL" id="KKZ13358.1"/>
    </source>
</evidence>
<gene>
    <name evidence="3" type="ORF">TE42_00855</name>
</gene>
<comment type="caution">
    <text evidence="3">The sequence shown here is derived from an EMBL/GenBank/DDBJ whole genome shotgun (WGS) entry which is preliminary data.</text>
</comment>
<proteinExistence type="inferred from homology"/>
<dbReference type="Gene3D" id="3.30.2310.20">
    <property type="entry name" value="RelE-like"/>
    <property type="match status" value="1"/>
</dbReference>
<reference evidence="3 4" key="1">
    <citation type="submission" date="2015-01" db="EMBL/GenBank/DDBJ databases">
        <title>Lifestyle Evolution in Cyanobacterial Symbionts of Sponges.</title>
        <authorList>
            <person name="Burgsdorf I."/>
            <person name="Slaby B.M."/>
            <person name="Handley K.M."/>
            <person name="Haber M."/>
            <person name="Blom J."/>
            <person name="Marshall C.W."/>
            <person name="Gilbert J.A."/>
            <person name="Hentschel U."/>
            <person name="Steindler L."/>
        </authorList>
    </citation>
    <scope>NUCLEOTIDE SEQUENCE [LARGE SCALE GENOMIC DNA]</scope>
    <source>
        <strain evidence="3">SP3</strain>
    </source>
</reference>
<dbReference type="PATRIC" id="fig|1604020.3.peg.499"/>
<accession>A0A0G2HMU8</accession>
<organism evidence="3 4">
    <name type="scientific">Candidatus Synechococcus spongiarum SP3</name>
    <dbReference type="NCBI Taxonomy" id="1604020"/>
    <lineage>
        <taxon>Bacteria</taxon>
        <taxon>Bacillati</taxon>
        <taxon>Cyanobacteriota</taxon>
        <taxon>Cyanophyceae</taxon>
        <taxon>Synechococcales</taxon>
        <taxon>Synechococcaceae</taxon>
        <taxon>Synechococcus</taxon>
    </lineage>
</organism>